<dbReference type="EMBL" id="UINC01166784">
    <property type="protein sequence ID" value="SVD68928.1"/>
    <property type="molecule type" value="Genomic_DNA"/>
</dbReference>
<name>A0A382XEY5_9ZZZZ</name>
<dbReference type="AlphaFoldDB" id="A0A382XEY5"/>
<accession>A0A382XEY5</accession>
<sequence length="79" mass="8432">MRICGTLLISWWRRRRPWSFFGLVVLGLPSVVSSGPPLVGDDPGTPGKGHLELIVAIDGASRSSMDSANIPVLDVAYGL</sequence>
<reference evidence="1" key="1">
    <citation type="submission" date="2018-05" db="EMBL/GenBank/DDBJ databases">
        <authorList>
            <person name="Lanie J.A."/>
            <person name="Ng W.-L."/>
            <person name="Kazmierczak K.M."/>
            <person name="Andrzejewski T.M."/>
            <person name="Davidsen T.M."/>
            <person name="Wayne K.J."/>
            <person name="Tettelin H."/>
            <person name="Glass J.I."/>
            <person name="Rusch D."/>
            <person name="Podicherti R."/>
            <person name="Tsui H.-C.T."/>
            <person name="Winkler M.E."/>
        </authorList>
    </citation>
    <scope>NUCLEOTIDE SEQUENCE</scope>
</reference>
<gene>
    <name evidence="1" type="ORF">METZ01_LOCUS421782</name>
</gene>
<protein>
    <submittedName>
        <fullName evidence="1">Uncharacterized protein</fullName>
    </submittedName>
</protein>
<feature type="non-terminal residue" evidence="1">
    <location>
        <position position="79"/>
    </location>
</feature>
<evidence type="ECO:0000313" key="1">
    <source>
        <dbReference type="EMBL" id="SVD68928.1"/>
    </source>
</evidence>
<organism evidence="1">
    <name type="scientific">marine metagenome</name>
    <dbReference type="NCBI Taxonomy" id="408172"/>
    <lineage>
        <taxon>unclassified sequences</taxon>
        <taxon>metagenomes</taxon>
        <taxon>ecological metagenomes</taxon>
    </lineage>
</organism>
<proteinExistence type="predicted"/>